<evidence type="ECO:0000313" key="4">
    <source>
        <dbReference type="Proteomes" id="UP000198825"/>
    </source>
</evidence>
<gene>
    <name evidence="3" type="ORF">SAMN04488544_0715</name>
</gene>
<organism evidence="3 4">
    <name type="scientific">Microlunatus sagamiharensis</name>
    <dbReference type="NCBI Taxonomy" id="546874"/>
    <lineage>
        <taxon>Bacteria</taxon>
        <taxon>Bacillati</taxon>
        <taxon>Actinomycetota</taxon>
        <taxon>Actinomycetes</taxon>
        <taxon>Propionibacteriales</taxon>
        <taxon>Propionibacteriaceae</taxon>
        <taxon>Microlunatus</taxon>
    </lineage>
</organism>
<evidence type="ECO:0008006" key="5">
    <source>
        <dbReference type="Google" id="ProtNLM"/>
    </source>
</evidence>
<reference evidence="4" key="1">
    <citation type="submission" date="2016-10" db="EMBL/GenBank/DDBJ databases">
        <authorList>
            <person name="Varghese N."/>
            <person name="Submissions S."/>
        </authorList>
    </citation>
    <scope>NUCLEOTIDE SEQUENCE [LARGE SCALE GENOMIC DNA]</scope>
    <source>
        <strain evidence="4">DSM 21743</strain>
    </source>
</reference>
<proteinExistence type="predicted"/>
<keyword evidence="4" id="KW-1185">Reference proteome</keyword>
<evidence type="ECO:0000313" key="3">
    <source>
        <dbReference type="EMBL" id="SDU83627.1"/>
    </source>
</evidence>
<keyword evidence="2" id="KW-0732">Signal</keyword>
<dbReference type="AlphaFoldDB" id="A0A1H2LRJ7"/>
<name>A0A1H2LRJ7_9ACTN</name>
<sequence length="249" mass="26157">MPVLPKVPLRRPRALRPLTAAVLGAALLVPLAPALPASAAPSAPHAAPSKPAKPTTKPDRATRATLAAYGDADDSGRVHLTGLLRWSNGKGLGHKQQVELWSRVGSRWSLVRRATTDRSGEVELSVRPTANTTYQLRFAGSRSSELSSPAKASTSRTLTVHAVARVALTAPATAKRGERFGITGTVAPGGSRRVTVLGNGQTFTTLTTRADGTFSGHVRLRMTTTLTVVLPGSPTLDETASGPRRVRVS</sequence>
<feature type="compositionally biased region" description="Low complexity" evidence="1">
    <location>
        <begin position="37"/>
        <end position="55"/>
    </location>
</feature>
<accession>A0A1H2LRJ7</accession>
<feature type="signal peptide" evidence="2">
    <location>
        <begin position="1"/>
        <end position="39"/>
    </location>
</feature>
<protein>
    <recommendedName>
        <fullName evidence="5">Carboxypeptidase regulatory-like domain-containing protein</fullName>
    </recommendedName>
</protein>
<feature type="region of interest" description="Disordered" evidence="1">
    <location>
        <begin position="37"/>
        <end position="60"/>
    </location>
</feature>
<dbReference type="Proteomes" id="UP000198825">
    <property type="component" value="Chromosome I"/>
</dbReference>
<dbReference type="EMBL" id="LT629799">
    <property type="protein sequence ID" value="SDU83627.1"/>
    <property type="molecule type" value="Genomic_DNA"/>
</dbReference>
<evidence type="ECO:0000256" key="1">
    <source>
        <dbReference type="SAM" id="MobiDB-lite"/>
    </source>
</evidence>
<feature type="chain" id="PRO_5009279623" description="Carboxypeptidase regulatory-like domain-containing protein" evidence="2">
    <location>
        <begin position="40"/>
        <end position="249"/>
    </location>
</feature>
<dbReference type="RefSeq" id="WP_091073274.1">
    <property type="nucleotide sequence ID" value="NZ_LT629799.1"/>
</dbReference>
<evidence type="ECO:0000256" key="2">
    <source>
        <dbReference type="SAM" id="SignalP"/>
    </source>
</evidence>